<feature type="repeat" description="PPR" evidence="3">
    <location>
        <begin position="91"/>
        <end position="125"/>
    </location>
</feature>
<dbReference type="FunFam" id="1.25.40.10:FF:000158">
    <property type="entry name" value="pentatricopeptide repeat-containing protein At2g33680"/>
    <property type="match status" value="1"/>
</dbReference>
<evidence type="ECO:0000313" key="5">
    <source>
        <dbReference type="EMBL" id="KAK9056101.1"/>
    </source>
</evidence>
<dbReference type="PROSITE" id="PS51375">
    <property type="entry name" value="PPR"/>
    <property type="match status" value="5"/>
</dbReference>
<feature type="repeat" description="PPR" evidence="3">
    <location>
        <begin position="495"/>
        <end position="529"/>
    </location>
</feature>
<dbReference type="Pfam" id="PF01535">
    <property type="entry name" value="PPR"/>
    <property type="match status" value="4"/>
</dbReference>
<dbReference type="FunFam" id="1.25.40.10:FF:000073">
    <property type="entry name" value="Pentatricopeptide repeat-containing protein chloroplastic"/>
    <property type="match status" value="2"/>
</dbReference>
<reference evidence="5 6" key="1">
    <citation type="submission" date="2024-04" db="EMBL/GenBank/DDBJ databases">
        <title>The reference genome of an endangered Asteraceae, Deinandra increscens subsp. villosa, native to the Central Coast of California.</title>
        <authorList>
            <person name="Guilliams M."/>
            <person name="Hasenstab-Lehman K."/>
            <person name="Meyer R."/>
            <person name="Mcevoy S."/>
        </authorList>
    </citation>
    <scope>NUCLEOTIDE SEQUENCE [LARGE SCALE GENOMIC DNA]</scope>
    <source>
        <tissue evidence="5">Leaf</tissue>
    </source>
</reference>
<comment type="similarity">
    <text evidence="1">Belongs to the PPR family. PCMP-H subfamily.</text>
</comment>
<accession>A0AAP0GNT8</accession>
<dbReference type="PANTHER" id="PTHR47926">
    <property type="entry name" value="PENTATRICOPEPTIDE REPEAT-CONTAINING PROTEIN"/>
    <property type="match status" value="1"/>
</dbReference>
<dbReference type="GO" id="GO:0003723">
    <property type="term" value="F:RNA binding"/>
    <property type="evidence" value="ECO:0007669"/>
    <property type="project" value="InterPro"/>
</dbReference>
<feature type="repeat" description="PPR" evidence="3">
    <location>
        <begin position="161"/>
        <end position="195"/>
    </location>
</feature>
<sequence>MAAILSLSSSFKFVINDNTPRRQPKRASEFINNYDPVKQKTFKYVKTPNFQSNSSVRKTNLSHQMENFISYVERGFVDTAIQLFDEMDKTSTFVWNLAIRVLTNNGLFKEALDLYHQMLVQGVRADRFTFPFVIKACGGCLDLVKGQNVHSKLFTVGLDLDLHISNSLILMYAKCGYIDFAEKVFDEMPVRDLVSWNTMINGYILVNDGLRSLERVRGMQQHRIQPDRFTIVSALHASSLMCSLPKGKEVHTLVIKSELERNEMVQTSLIDMYGKCGGIRYAERVFNMNSRIHVAAWNTMIHGYALNGQPFESFSCFRKLQENGLKPDNVSLINLLPSCSQVGSLLRGKAIHAYIIRMGFLPHIVLETALIDMYGKCEEPGLAKLIFNQMHSRNLISHNTLISALGQNSQYRDSLKLFCDMWNDGFKPDAITVTAILPAYSELAHLREGKQIHGYAVKSGFCSNTFVLNSLTYMYSKCGDLVSARDVFDGNFLKDVTSWNTIIMAYAIHGCGEISVDLFSEMKKKGIRPNSSTFVSVLTSCSVSGMVEEGWNYFTEMKSEYGIDPCIEHYGCMLDLLGRVGDLSKAEELITKMPLEPTYRIWGSLLAASRKHKNVELAEYAAKQILPLEHDNTGLYVLLSNLYAETGRWEDVRRVKSIMESQRVTKTIGLTMVDVKGKTFKFTDQDRSHEQSHLIYHVLDIILQNPVGRLVKFKPVDFLRRKSKSADWHSVRLAVCFGLISTSIGTHVLVRKNVRICEDCHDVMKKISLVCRREIIVGDSKIYHHFEDGQCSCRDYW</sequence>
<dbReference type="GO" id="GO:0009451">
    <property type="term" value="P:RNA modification"/>
    <property type="evidence" value="ECO:0007669"/>
    <property type="project" value="InterPro"/>
</dbReference>
<keyword evidence="6" id="KW-1185">Reference proteome</keyword>
<comment type="caution">
    <text evidence="5">The sequence shown here is derived from an EMBL/GenBank/DDBJ whole genome shotgun (WGS) entry which is preliminary data.</text>
</comment>
<dbReference type="Proteomes" id="UP001408789">
    <property type="component" value="Unassembled WGS sequence"/>
</dbReference>
<protein>
    <recommendedName>
        <fullName evidence="4">DYW domain-containing protein</fullName>
    </recommendedName>
</protein>
<proteinExistence type="inferred from homology"/>
<evidence type="ECO:0000259" key="4">
    <source>
        <dbReference type="Pfam" id="PF14432"/>
    </source>
</evidence>
<dbReference type="PANTHER" id="PTHR47926:SF452">
    <property type="entry name" value="PENTATRICOPEPTIDE REPEAT-CONTAINING PROTEIN"/>
    <property type="match status" value="1"/>
</dbReference>
<evidence type="ECO:0000313" key="6">
    <source>
        <dbReference type="Proteomes" id="UP001408789"/>
    </source>
</evidence>
<dbReference type="InterPro" id="IPR046960">
    <property type="entry name" value="PPR_At4g14850-like_plant"/>
</dbReference>
<dbReference type="InterPro" id="IPR046848">
    <property type="entry name" value="E_motif"/>
</dbReference>
<name>A0AAP0GNT8_9ASTR</name>
<dbReference type="Pfam" id="PF20431">
    <property type="entry name" value="E_motif"/>
    <property type="match status" value="1"/>
</dbReference>
<dbReference type="InterPro" id="IPR032867">
    <property type="entry name" value="DYW_dom"/>
</dbReference>
<dbReference type="InterPro" id="IPR002885">
    <property type="entry name" value="PPR_rpt"/>
</dbReference>
<dbReference type="FunFam" id="1.25.40.10:FF:000344">
    <property type="entry name" value="Pentatricopeptide repeat-containing protein"/>
    <property type="match status" value="1"/>
</dbReference>
<dbReference type="EMBL" id="JBCNJP010000025">
    <property type="protein sequence ID" value="KAK9056101.1"/>
    <property type="molecule type" value="Genomic_DNA"/>
</dbReference>
<dbReference type="GO" id="GO:0008270">
    <property type="term" value="F:zinc ion binding"/>
    <property type="evidence" value="ECO:0007669"/>
    <property type="project" value="InterPro"/>
</dbReference>
<dbReference type="NCBIfam" id="TIGR00756">
    <property type="entry name" value="PPR"/>
    <property type="match status" value="4"/>
</dbReference>
<dbReference type="Gene3D" id="1.25.40.10">
    <property type="entry name" value="Tetratricopeptide repeat domain"/>
    <property type="match status" value="4"/>
</dbReference>
<dbReference type="Pfam" id="PF14432">
    <property type="entry name" value="DYW_deaminase"/>
    <property type="match status" value="1"/>
</dbReference>
<dbReference type="AlphaFoldDB" id="A0AAP0GNT8"/>
<organism evidence="5 6">
    <name type="scientific">Deinandra increscens subsp. villosa</name>
    <dbReference type="NCBI Taxonomy" id="3103831"/>
    <lineage>
        <taxon>Eukaryota</taxon>
        <taxon>Viridiplantae</taxon>
        <taxon>Streptophyta</taxon>
        <taxon>Embryophyta</taxon>
        <taxon>Tracheophyta</taxon>
        <taxon>Spermatophyta</taxon>
        <taxon>Magnoliopsida</taxon>
        <taxon>eudicotyledons</taxon>
        <taxon>Gunneridae</taxon>
        <taxon>Pentapetalae</taxon>
        <taxon>asterids</taxon>
        <taxon>campanulids</taxon>
        <taxon>Asterales</taxon>
        <taxon>Asteraceae</taxon>
        <taxon>Asteroideae</taxon>
        <taxon>Heliantheae alliance</taxon>
        <taxon>Madieae</taxon>
        <taxon>Madiinae</taxon>
        <taxon>Deinandra</taxon>
    </lineage>
</organism>
<dbReference type="InterPro" id="IPR011990">
    <property type="entry name" value="TPR-like_helical_dom_sf"/>
</dbReference>
<feature type="repeat" description="PPR" evidence="3">
    <location>
        <begin position="394"/>
        <end position="428"/>
    </location>
</feature>
<evidence type="ECO:0000256" key="2">
    <source>
        <dbReference type="ARBA" id="ARBA00022737"/>
    </source>
</evidence>
<evidence type="ECO:0000256" key="3">
    <source>
        <dbReference type="PROSITE-ProRule" id="PRU00708"/>
    </source>
</evidence>
<feature type="domain" description="DYW" evidence="4">
    <location>
        <begin position="729"/>
        <end position="797"/>
    </location>
</feature>
<feature type="repeat" description="PPR" evidence="3">
    <location>
        <begin position="293"/>
        <end position="327"/>
    </location>
</feature>
<keyword evidence="2" id="KW-0677">Repeat</keyword>
<dbReference type="GO" id="GO:0099402">
    <property type="term" value="P:plant organ development"/>
    <property type="evidence" value="ECO:0007669"/>
    <property type="project" value="UniProtKB-ARBA"/>
</dbReference>
<evidence type="ECO:0000256" key="1">
    <source>
        <dbReference type="ARBA" id="ARBA00006643"/>
    </source>
</evidence>
<gene>
    <name evidence="5" type="ORF">SSX86_027189</name>
</gene>
<dbReference type="Pfam" id="PF13041">
    <property type="entry name" value="PPR_2"/>
    <property type="match status" value="3"/>
</dbReference>